<evidence type="ECO:0000313" key="1">
    <source>
        <dbReference type="EMBL" id="RAK27054.1"/>
    </source>
</evidence>
<gene>
    <name evidence="1" type="ORF">C7374_11148</name>
</gene>
<reference evidence="1 2" key="1">
    <citation type="submission" date="2018-06" db="EMBL/GenBank/DDBJ databases">
        <title>Genomic Encyclopedia of Type Strains, Phase IV (KMG-IV): sequencing the most valuable type-strain genomes for metagenomic binning, comparative biology and taxonomic classification.</title>
        <authorList>
            <person name="Goeker M."/>
        </authorList>
    </citation>
    <scope>NUCLEOTIDE SEQUENCE [LARGE SCALE GENOMIC DNA]</scope>
    <source>
        <strain evidence="1 2">DSM 26720</strain>
    </source>
</reference>
<dbReference type="EMBL" id="QLMK01000011">
    <property type="protein sequence ID" value="RAK27054.1"/>
    <property type="molecule type" value="Genomic_DNA"/>
</dbReference>
<name>A0A364JTE7_9HYPH</name>
<comment type="caution">
    <text evidence="1">The sequence shown here is derived from an EMBL/GenBank/DDBJ whole genome shotgun (WGS) entry which is preliminary data.</text>
</comment>
<organism evidence="1 2">
    <name type="scientific">Falsochrobactrum ovis</name>
    <dbReference type="NCBI Taxonomy" id="1293442"/>
    <lineage>
        <taxon>Bacteria</taxon>
        <taxon>Pseudomonadati</taxon>
        <taxon>Pseudomonadota</taxon>
        <taxon>Alphaproteobacteria</taxon>
        <taxon>Hyphomicrobiales</taxon>
        <taxon>Brucellaceae</taxon>
        <taxon>Falsochrobactrum</taxon>
    </lineage>
</organism>
<protein>
    <submittedName>
        <fullName evidence="1">Uncharacterized protein</fullName>
    </submittedName>
</protein>
<dbReference type="Proteomes" id="UP000249453">
    <property type="component" value="Unassembled WGS sequence"/>
</dbReference>
<accession>A0A364JTE7</accession>
<sequence length="45" mass="4870">MVALSRPPFELLVIIGELTEPYSGPTIQHTNFGHSLGFADAIQNS</sequence>
<evidence type="ECO:0000313" key="2">
    <source>
        <dbReference type="Proteomes" id="UP000249453"/>
    </source>
</evidence>
<keyword evidence="2" id="KW-1185">Reference proteome</keyword>
<proteinExistence type="predicted"/>
<dbReference type="AlphaFoldDB" id="A0A364JTE7"/>